<accession>A0A926DC34</accession>
<comment type="caution">
    <text evidence="1">The sequence shown here is derived from an EMBL/GenBank/DDBJ whole genome shotgun (WGS) entry which is preliminary data.</text>
</comment>
<evidence type="ECO:0000313" key="1">
    <source>
        <dbReference type="EMBL" id="MBC8534599.1"/>
    </source>
</evidence>
<name>A0A926DC34_9FIRM</name>
<reference evidence="1" key="1">
    <citation type="submission" date="2020-08" db="EMBL/GenBank/DDBJ databases">
        <title>Genome public.</title>
        <authorList>
            <person name="Liu C."/>
            <person name="Sun Q."/>
        </authorList>
    </citation>
    <scope>NUCLEOTIDE SEQUENCE</scope>
    <source>
        <strain evidence="1">NSJ-40</strain>
    </source>
</reference>
<evidence type="ECO:0000313" key="2">
    <source>
        <dbReference type="Proteomes" id="UP000651482"/>
    </source>
</evidence>
<sequence>MKEHLSEKPARPYDAEDEEELFDNLFSVASSTECTGLIPGTADSDAKVDAYSEIYDIPLSKDS</sequence>
<gene>
    <name evidence="1" type="ORF">IAG03_11520</name>
</gene>
<keyword evidence="2" id="KW-1185">Reference proteome</keyword>
<dbReference type="EMBL" id="JACRSN010000019">
    <property type="protein sequence ID" value="MBC8534599.1"/>
    <property type="molecule type" value="Genomic_DNA"/>
</dbReference>
<dbReference type="Proteomes" id="UP000651482">
    <property type="component" value="Unassembled WGS sequence"/>
</dbReference>
<dbReference type="RefSeq" id="WP_249320186.1">
    <property type="nucleotide sequence ID" value="NZ_JACRSN010000019.1"/>
</dbReference>
<protein>
    <submittedName>
        <fullName evidence="1">Uncharacterized protein</fullName>
    </submittedName>
</protein>
<organism evidence="1 2">
    <name type="scientific">Yeguia hominis</name>
    <dbReference type="NCBI Taxonomy" id="2763662"/>
    <lineage>
        <taxon>Bacteria</taxon>
        <taxon>Bacillati</taxon>
        <taxon>Bacillota</taxon>
        <taxon>Clostridia</taxon>
        <taxon>Eubacteriales</taxon>
        <taxon>Yeguiaceae</taxon>
        <taxon>Yeguia</taxon>
    </lineage>
</organism>
<proteinExistence type="predicted"/>
<dbReference type="AlphaFoldDB" id="A0A926DC34"/>